<dbReference type="OrthoDB" id="676860at2"/>
<proteinExistence type="predicted"/>
<evidence type="ECO:0000313" key="2">
    <source>
        <dbReference type="Proteomes" id="UP000002945"/>
    </source>
</evidence>
<keyword evidence="2" id="KW-1185">Reference proteome</keyword>
<name>A9DR83_9FLAO</name>
<evidence type="ECO:0000313" key="1">
    <source>
        <dbReference type="EMBL" id="EDP96755.1"/>
    </source>
</evidence>
<dbReference type="RefSeq" id="WP_007095809.1">
    <property type="nucleotide sequence ID" value="NZ_CP142125.1"/>
</dbReference>
<sequence length="131" mass="14814">MVTIVNYKERQKEDGTEFFVLELQGGIEMVKSKETGNFYATAKRAYIPSTFRKEVCQSLIGTQMPGGIVKEVCEPFNYVIKETGEEITLNHRWVYKSEEELQKPKATAMPEQNVIANSGVFSKNGILEPAM</sequence>
<dbReference type="Proteomes" id="UP000002945">
    <property type="component" value="Unassembled WGS sequence"/>
</dbReference>
<gene>
    <name evidence="1" type="ORF">KAOT1_16368</name>
</gene>
<dbReference type="HOGENOM" id="CLU_158551_0_0_10"/>
<reference evidence="1 2" key="1">
    <citation type="journal article" date="2011" name="J. Bacteriol.">
        <title>Genome sequence of the algicidal bacterium Kordia algicida OT-1.</title>
        <authorList>
            <person name="Lee H.S."/>
            <person name="Kang S.G."/>
            <person name="Kwon K.K."/>
            <person name="Lee J.H."/>
            <person name="Kim S.J."/>
        </authorList>
    </citation>
    <scope>NUCLEOTIDE SEQUENCE [LARGE SCALE GENOMIC DNA]</scope>
    <source>
        <strain evidence="1 2">OT-1</strain>
    </source>
</reference>
<organism evidence="1 2">
    <name type="scientific">Kordia algicida OT-1</name>
    <dbReference type="NCBI Taxonomy" id="391587"/>
    <lineage>
        <taxon>Bacteria</taxon>
        <taxon>Pseudomonadati</taxon>
        <taxon>Bacteroidota</taxon>
        <taxon>Flavobacteriia</taxon>
        <taxon>Flavobacteriales</taxon>
        <taxon>Flavobacteriaceae</taxon>
        <taxon>Kordia</taxon>
    </lineage>
</organism>
<protein>
    <submittedName>
        <fullName evidence="1">Uncharacterized protein</fullName>
    </submittedName>
</protein>
<dbReference type="eggNOG" id="ENOG5032S88">
    <property type="taxonomic scope" value="Bacteria"/>
</dbReference>
<dbReference type="EMBL" id="ABIB01000003">
    <property type="protein sequence ID" value="EDP96755.1"/>
    <property type="molecule type" value="Genomic_DNA"/>
</dbReference>
<dbReference type="AlphaFoldDB" id="A9DR83"/>
<comment type="caution">
    <text evidence="1">The sequence shown here is derived from an EMBL/GenBank/DDBJ whole genome shotgun (WGS) entry which is preliminary data.</text>
</comment>
<accession>A9DR83</accession>